<dbReference type="GO" id="GO:0071014">
    <property type="term" value="C:post-mRNA release spliceosomal complex"/>
    <property type="evidence" value="ECO:0007669"/>
    <property type="project" value="TreeGrafter"/>
</dbReference>
<evidence type="ECO:0000256" key="1">
    <source>
        <dbReference type="ARBA" id="ARBA00006795"/>
    </source>
</evidence>
<dbReference type="InterPro" id="IPR036265">
    <property type="entry name" value="HIT-like_sf"/>
</dbReference>
<dbReference type="SUPFAM" id="SSF56300">
    <property type="entry name" value="Metallo-dependent phosphatases"/>
    <property type="match status" value="1"/>
</dbReference>
<evidence type="ECO:0000313" key="7">
    <source>
        <dbReference type="Proteomes" id="UP001165740"/>
    </source>
</evidence>
<feature type="region of interest" description="Disordered" evidence="3">
    <location>
        <begin position="285"/>
        <end position="322"/>
    </location>
</feature>
<evidence type="ECO:0000256" key="2">
    <source>
        <dbReference type="ARBA" id="ARBA00041007"/>
    </source>
</evidence>
<dbReference type="SUPFAM" id="SSF54197">
    <property type="entry name" value="HIT-like"/>
    <property type="match status" value="1"/>
</dbReference>
<feature type="domain" description="Cwf19-like protein C-terminal" evidence="5">
    <location>
        <begin position="444"/>
        <end position="532"/>
    </location>
</feature>
<dbReference type="GO" id="GO:0016787">
    <property type="term" value="F:hydrolase activity"/>
    <property type="evidence" value="ECO:0007669"/>
    <property type="project" value="InterPro"/>
</dbReference>
<feature type="domain" description="Cwf19-like C-terminal" evidence="6">
    <location>
        <begin position="316"/>
        <end position="433"/>
    </location>
</feature>
<dbReference type="Gene3D" id="3.30.428.10">
    <property type="entry name" value="HIT-like"/>
    <property type="match status" value="1"/>
</dbReference>
<dbReference type="Pfam" id="PF04677">
    <property type="entry name" value="CwfJ_C_1"/>
    <property type="match status" value="1"/>
</dbReference>
<evidence type="ECO:0000259" key="5">
    <source>
        <dbReference type="Pfam" id="PF04676"/>
    </source>
</evidence>
<dbReference type="PANTHER" id="PTHR12072:SF4">
    <property type="entry name" value="CWF19-LIKE PROTEIN 1"/>
    <property type="match status" value="1"/>
</dbReference>
<dbReference type="Pfam" id="PF00149">
    <property type="entry name" value="Metallophos"/>
    <property type="match status" value="1"/>
</dbReference>
<dbReference type="Proteomes" id="UP001165740">
    <property type="component" value="Chromosome 10"/>
</dbReference>
<dbReference type="InterPro" id="IPR006768">
    <property type="entry name" value="Cwf19-like_C_dom-1"/>
</dbReference>
<name>A0A9W3BM27_BIOGL</name>
<sequence>MANKPLRILVAGDVEGNFDQLFKRVQSIQKKSGNFDLLLCVGDFFGTNLSSWEPYKTKKLKVPISTLILGPVKSELTIFYNGAEGSELCDGVTYLGRHGRFTGSSGLQLAYLSGLESSANKGDDCTFTADDGYSLIAPIANDPSYKGIDILMTSQWPKDVEKYGSLANRSQELYPSSSCIAEVARVLRPRYHFAGLEDVFYERQPYRNHQVLLDSARHVTRFIGLAKVANKKQKYLYAFSIVPLSKMESSELVKQPEDVTECPYVATGALKPKQEEKSQQFFYDMNAKSEPKGKKRGHERGGHDNSSQRFRNEGEKKHRNNPQPTGPCWFCLGSPEVEKHLVVSVGDQVYLALAKGGVVDDHVLIIPVYHHQSLVSCPDDVIEQIDKYKTCLRKMFKSQGKAVVFFERNYKTQHLQIQAVPIPQDSVVDIKDTFMSCAESESIELAEIPKHSDLKQIVPDGAPYFYVELPTGERCLHRISKHFPLQFGREAVCEPAILNVPERVDWKNCKIDKEEETELATKFKSKFKAFDFNFD</sequence>
<dbReference type="AlphaFoldDB" id="A0A9W3BM27"/>
<dbReference type="GeneID" id="106071613"/>
<keyword evidence="7" id="KW-1185">Reference proteome</keyword>
<dbReference type="Pfam" id="PF04676">
    <property type="entry name" value="CwfJ_C_2"/>
    <property type="match status" value="1"/>
</dbReference>
<dbReference type="OMA" id="IVPITHY"/>
<dbReference type="CDD" id="cd07380">
    <property type="entry name" value="MPP_CWF19_N"/>
    <property type="match status" value="1"/>
</dbReference>
<proteinExistence type="inferred from homology"/>
<dbReference type="InterPro" id="IPR006767">
    <property type="entry name" value="Cwf19-like_C_dom-2"/>
</dbReference>
<dbReference type="InterPro" id="IPR040194">
    <property type="entry name" value="Cwf19-like"/>
</dbReference>
<dbReference type="GO" id="GO:0000398">
    <property type="term" value="P:mRNA splicing, via spliceosome"/>
    <property type="evidence" value="ECO:0007669"/>
    <property type="project" value="TreeGrafter"/>
</dbReference>
<evidence type="ECO:0000259" key="6">
    <source>
        <dbReference type="Pfam" id="PF04677"/>
    </source>
</evidence>
<dbReference type="RefSeq" id="XP_055900639.1">
    <property type="nucleotide sequence ID" value="XM_056044664.1"/>
</dbReference>
<reference evidence="8" key="1">
    <citation type="submission" date="2025-08" db="UniProtKB">
        <authorList>
            <consortium name="RefSeq"/>
        </authorList>
    </citation>
    <scope>IDENTIFICATION</scope>
</reference>
<evidence type="ECO:0000313" key="8">
    <source>
        <dbReference type="RefSeq" id="XP_055900639.1"/>
    </source>
</evidence>
<dbReference type="GO" id="GO:0061632">
    <property type="term" value="F:RNA lariat debranching enzyme activator activity"/>
    <property type="evidence" value="ECO:0007669"/>
    <property type="project" value="TreeGrafter"/>
</dbReference>
<dbReference type="InterPro" id="IPR029052">
    <property type="entry name" value="Metallo-depent_PP-like"/>
</dbReference>
<feature type="domain" description="Calcineurin-like phosphoesterase" evidence="4">
    <location>
        <begin position="6"/>
        <end position="58"/>
    </location>
</feature>
<dbReference type="InterPro" id="IPR004843">
    <property type="entry name" value="Calcineurin-like_PHP"/>
</dbReference>
<dbReference type="OrthoDB" id="444325at2759"/>
<evidence type="ECO:0000259" key="4">
    <source>
        <dbReference type="Pfam" id="PF00149"/>
    </source>
</evidence>
<dbReference type="PANTHER" id="PTHR12072">
    <property type="entry name" value="CWF19, CELL CYCLE CONTROL PROTEIN"/>
    <property type="match status" value="1"/>
</dbReference>
<gene>
    <name evidence="8" type="primary">LOC106071613</name>
</gene>
<comment type="similarity">
    <text evidence="1">Belongs to the CWF19 family.</text>
</comment>
<accession>A0A9W3BM27</accession>
<protein>
    <recommendedName>
        <fullName evidence="2">CWF19-like protein 1</fullName>
    </recommendedName>
</protein>
<organism evidence="7 8">
    <name type="scientific">Biomphalaria glabrata</name>
    <name type="common">Bloodfluke planorb</name>
    <name type="synonym">Freshwater snail</name>
    <dbReference type="NCBI Taxonomy" id="6526"/>
    <lineage>
        <taxon>Eukaryota</taxon>
        <taxon>Metazoa</taxon>
        <taxon>Spiralia</taxon>
        <taxon>Lophotrochozoa</taxon>
        <taxon>Mollusca</taxon>
        <taxon>Gastropoda</taxon>
        <taxon>Heterobranchia</taxon>
        <taxon>Euthyneura</taxon>
        <taxon>Panpulmonata</taxon>
        <taxon>Hygrophila</taxon>
        <taxon>Lymnaeoidea</taxon>
        <taxon>Planorbidae</taxon>
        <taxon>Biomphalaria</taxon>
    </lineage>
</organism>
<dbReference type="FunFam" id="3.30.428.10:FF:000024">
    <property type="entry name" value="CWF19-like cell cycle control factor 1"/>
    <property type="match status" value="1"/>
</dbReference>
<evidence type="ECO:0000256" key="3">
    <source>
        <dbReference type="SAM" id="MobiDB-lite"/>
    </source>
</evidence>